<dbReference type="Gene3D" id="3.40.630.30">
    <property type="match status" value="1"/>
</dbReference>
<dbReference type="PANTHER" id="PTHR43441:SF2">
    <property type="entry name" value="FAMILY ACETYLTRANSFERASE, PUTATIVE (AFU_ORTHOLOGUE AFUA_7G00850)-RELATED"/>
    <property type="match status" value="1"/>
</dbReference>
<reference evidence="3 4" key="1">
    <citation type="submission" date="2016-10" db="EMBL/GenBank/DDBJ databases">
        <authorList>
            <person name="de Groot N.N."/>
        </authorList>
    </citation>
    <scope>NUCLEOTIDE SEQUENCE [LARGE SCALE GENOMIC DNA]</scope>
    <source>
        <strain evidence="3 4">CGMCC 1.6133</strain>
    </source>
</reference>
<dbReference type="InterPro" id="IPR016181">
    <property type="entry name" value="Acyl_CoA_acyltransferase"/>
</dbReference>
<dbReference type="OrthoDB" id="5295305at2"/>
<dbReference type="RefSeq" id="WP_089683587.1">
    <property type="nucleotide sequence ID" value="NZ_FNES01000003.1"/>
</dbReference>
<evidence type="ECO:0000313" key="4">
    <source>
        <dbReference type="Proteomes" id="UP000198525"/>
    </source>
</evidence>
<dbReference type="InterPro" id="IPR051908">
    <property type="entry name" value="Ribosomal_N-acetyltransferase"/>
</dbReference>
<dbReference type="Proteomes" id="UP000198525">
    <property type="component" value="Unassembled WGS sequence"/>
</dbReference>
<evidence type="ECO:0000313" key="3">
    <source>
        <dbReference type="EMBL" id="SDJ12849.1"/>
    </source>
</evidence>
<evidence type="ECO:0000259" key="2">
    <source>
        <dbReference type="PROSITE" id="PS51186"/>
    </source>
</evidence>
<keyword evidence="4" id="KW-1185">Reference proteome</keyword>
<feature type="region of interest" description="Disordered" evidence="1">
    <location>
        <begin position="1"/>
        <end position="20"/>
    </location>
</feature>
<dbReference type="Pfam" id="PF13302">
    <property type="entry name" value="Acetyltransf_3"/>
    <property type="match status" value="1"/>
</dbReference>
<gene>
    <name evidence="3" type="ORF">SAMN04487954_103123</name>
</gene>
<evidence type="ECO:0000256" key="1">
    <source>
        <dbReference type="SAM" id="MobiDB-lite"/>
    </source>
</evidence>
<dbReference type="FunFam" id="3.40.630.30:FF:000047">
    <property type="entry name" value="Acetyltransferase, GNAT family"/>
    <property type="match status" value="1"/>
</dbReference>
<proteinExistence type="predicted"/>
<dbReference type="STRING" id="376427.SAMN04487954_103123"/>
<dbReference type="EMBL" id="FNES01000003">
    <property type="protein sequence ID" value="SDJ12849.1"/>
    <property type="molecule type" value="Genomic_DNA"/>
</dbReference>
<dbReference type="InterPro" id="IPR000182">
    <property type="entry name" value="GNAT_dom"/>
</dbReference>
<keyword evidence="3" id="KW-0808">Transferase</keyword>
<dbReference type="GO" id="GO:0005737">
    <property type="term" value="C:cytoplasm"/>
    <property type="evidence" value="ECO:0007669"/>
    <property type="project" value="TreeGrafter"/>
</dbReference>
<name>A0A1G8R7B7_9GAMM</name>
<protein>
    <submittedName>
        <fullName evidence="3">Protein N-acetyltransferase, RimJ/RimL family</fullName>
    </submittedName>
</protein>
<dbReference type="SUPFAM" id="SSF55729">
    <property type="entry name" value="Acyl-CoA N-acyltransferases (Nat)"/>
    <property type="match status" value="1"/>
</dbReference>
<feature type="domain" description="N-acetyltransferase" evidence="2">
    <location>
        <begin position="64"/>
        <end position="209"/>
    </location>
</feature>
<organism evidence="3 4">
    <name type="scientific">Billgrantia gudaonensis</name>
    <dbReference type="NCBI Taxonomy" id="376427"/>
    <lineage>
        <taxon>Bacteria</taxon>
        <taxon>Pseudomonadati</taxon>
        <taxon>Pseudomonadota</taxon>
        <taxon>Gammaproteobacteria</taxon>
        <taxon>Oceanospirillales</taxon>
        <taxon>Halomonadaceae</taxon>
        <taxon>Billgrantia</taxon>
    </lineage>
</organism>
<dbReference type="PROSITE" id="PS51186">
    <property type="entry name" value="GNAT"/>
    <property type="match status" value="1"/>
</dbReference>
<dbReference type="AlphaFoldDB" id="A0A1G8R7B7"/>
<dbReference type="PANTHER" id="PTHR43441">
    <property type="entry name" value="RIBOSOMAL-PROTEIN-SERINE ACETYLTRANSFERASE"/>
    <property type="match status" value="1"/>
</dbReference>
<accession>A0A1G8R7B7</accession>
<dbReference type="GO" id="GO:0008999">
    <property type="term" value="F:protein-N-terminal-alanine acetyltransferase activity"/>
    <property type="evidence" value="ECO:0007669"/>
    <property type="project" value="TreeGrafter"/>
</dbReference>
<sequence length="257" mass="28308">MTARPTNPPHDTTSAFTRLGQPIGDPVPGWAGATPLPDVTLAGHRVRIEPLDAERHGDGLYAALGLPGKTPLDGPEARWAYLGGIPYDDRPGFDAWLASRAASHDPRFHAIVERASGQALGLAAYLNIVPEHGSLEVGHLHFSPHLQRSPAATEAMVLMMHHAFALGYRRYEWKCDALNMPSRRAATRLGFRFEGIFRQHRVVAGRNRDTAWFSILDGEWPTLEAIFERWLSPDNFDARGRQRLSLSALTARPAASG</sequence>
<dbReference type="GO" id="GO:1990189">
    <property type="term" value="F:protein N-terminal-serine acetyltransferase activity"/>
    <property type="evidence" value="ECO:0007669"/>
    <property type="project" value="TreeGrafter"/>
</dbReference>